<proteinExistence type="predicted"/>
<dbReference type="eggNOG" id="ENOG502SX3Y">
    <property type="taxonomic scope" value="Eukaryota"/>
</dbReference>
<feature type="compositionally biased region" description="Low complexity" evidence="1">
    <location>
        <begin position="32"/>
        <end position="69"/>
    </location>
</feature>
<organism evidence="3 4">
    <name type="scientific">Lodderomyces elongisporus (strain ATCC 11503 / CBS 2605 / JCM 1781 / NBRC 1676 / NRRL YB-4239)</name>
    <name type="common">Yeast</name>
    <name type="synonym">Saccharomyces elongisporus</name>
    <dbReference type="NCBI Taxonomy" id="379508"/>
    <lineage>
        <taxon>Eukaryota</taxon>
        <taxon>Fungi</taxon>
        <taxon>Dikarya</taxon>
        <taxon>Ascomycota</taxon>
        <taxon>Saccharomycotina</taxon>
        <taxon>Pichiomycetes</taxon>
        <taxon>Debaryomycetaceae</taxon>
        <taxon>Candida/Lodderomyces clade</taxon>
        <taxon>Lodderomyces</taxon>
    </lineage>
</organism>
<feature type="transmembrane region" description="Helical" evidence="2">
    <location>
        <begin position="107"/>
        <end position="128"/>
    </location>
</feature>
<gene>
    <name evidence="3" type="ORF">LELG_03544</name>
</gene>
<evidence type="ECO:0000256" key="2">
    <source>
        <dbReference type="SAM" id="Phobius"/>
    </source>
</evidence>
<keyword evidence="2" id="KW-1133">Transmembrane helix</keyword>
<dbReference type="Proteomes" id="UP000001996">
    <property type="component" value="Unassembled WGS sequence"/>
</dbReference>
<accession>A5E1Q7</accession>
<name>A5E1Q7_LODEL</name>
<keyword evidence="2" id="KW-0472">Membrane</keyword>
<keyword evidence="2" id="KW-0812">Transmembrane</keyword>
<dbReference type="AlphaFoldDB" id="A5E1Q7"/>
<evidence type="ECO:0000313" key="4">
    <source>
        <dbReference type="Proteomes" id="UP000001996"/>
    </source>
</evidence>
<evidence type="ECO:0000313" key="3">
    <source>
        <dbReference type="EMBL" id="EDK45365.1"/>
    </source>
</evidence>
<feature type="region of interest" description="Disordered" evidence="1">
    <location>
        <begin position="19"/>
        <end position="82"/>
    </location>
</feature>
<keyword evidence="4" id="KW-1185">Reference proteome</keyword>
<dbReference type="EMBL" id="CH981527">
    <property type="protein sequence ID" value="EDK45365.1"/>
    <property type="molecule type" value="Genomic_DNA"/>
</dbReference>
<dbReference type="VEuPathDB" id="FungiDB:LELG_03544"/>
<dbReference type="OrthoDB" id="3784821at2759"/>
<evidence type="ECO:0000256" key="1">
    <source>
        <dbReference type="SAM" id="MobiDB-lite"/>
    </source>
</evidence>
<dbReference type="OMA" id="ANNESKF"/>
<dbReference type="HOGENOM" id="CLU_119129_0_0_1"/>
<dbReference type="InParanoid" id="A5E1Q7"/>
<feature type="region of interest" description="Disordered" evidence="1">
    <location>
        <begin position="134"/>
        <end position="156"/>
    </location>
</feature>
<protein>
    <submittedName>
        <fullName evidence="3">Uncharacterized protein</fullName>
    </submittedName>
</protein>
<sequence>MTSVIRLFTRNKSYKVPKYEKSTAPASAKSKTTTNTHTTNSTTNSTFSSSTTTTTHINNNHNSFSSSSIMTKPTFTKPGKDSPFVKELIQTGRPNWSKAPPQLKQRYNGIFLILLSVPVIFITTYEMVQRLEGRSTKKVQQGERREDGTKREFSEAEKWQVEKQSLSTKIFGKDFFLDGFTSNTLKQGDPEIKEKTEN</sequence>
<reference evidence="3 4" key="1">
    <citation type="journal article" date="2009" name="Nature">
        <title>Evolution of pathogenicity and sexual reproduction in eight Candida genomes.</title>
        <authorList>
            <person name="Butler G."/>
            <person name="Rasmussen M.D."/>
            <person name="Lin M.F."/>
            <person name="Santos M.A."/>
            <person name="Sakthikumar S."/>
            <person name="Munro C.A."/>
            <person name="Rheinbay E."/>
            <person name="Grabherr M."/>
            <person name="Forche A."/>
            <person name="Reedy J.L."/>
            <person name="Agrafioti I."/>
            <person name="Arnaud M.B."/>
            <person name="Bates S."/>
            <person name="Brown A.J."/>
            <person name="Brunke S."/>
            <person name="Costanzo M.C."/>
            <person name="Fitzpatrick D.A."/>
            <person name="de Groot P.W."/>
            <person name="Harris D."/>
            <person name="Hoyer L.L."/>
            <person name="Hube B."/>
            <person name="Klis F.M."/>
            <person name="Kodira C."/>
            <person name="Lennard N."/>
            <person name="Logue M.E."/>
            <person name="Martin R."/>
            <person name="Neiman A.M."/>
            <person name="Nikolaou E."/>
            <person name="Quail M.A."/>
            <person name="Quinn J."/>
            <person name="Santos M.C."/>
            <person name="Schmitzberger F.F."/>
            <person name="Sherlock G."/>
            <person name="Shah P."/>
            <person name="Silverstein K.A."/>
            <person name="Skrzypek M.S."/>
            <person name="Soll D."/>
            <person name="Staggs R."/>
            <person name="Stansfield I."/>
            <person name="Stumpf M.P."/>
            <person name="Sudbery P.E."/>
            <person name="Srikantha T."/>
            <person name="Zeng Q."/>
            <person name="Berman J."/>
            <person name="Berriman M."/>
            <person name="Heitman J."/>
            <person name="Gow N.A."/>
            <person name="Lorenz M.C."/>
            <person name="Birren B.W."/>
            <person name="Kellis M."/>
            <person name="Cuomo C.A."/>
        </authorList>
    </citation>
    <scope>NUCLEOTIDE SEQUENCE [LARGE SCALE GENOMIC DNA]</scope>
    <source>
        <strain evidence="4">ATCC 11503 / BCRC 21390 / CBS 2605 / JCM 1781 / NBRC 1676 / NRRL YB-4239</strain>
    </source>
</reference>